<feature type="domain" description="Cytochrome c" evidence="21">
    <location>
        <begin position="249"/>
        <end position="336"/>
    </location>
</feature>
<dbReference type="GO" id="GO:0020037">
    <property type="term" value="F:heme binding"/>
    <property type="evidence" value="ECO:0007669"/>
    <property type="project" value="InterPro"/>
</dbReference>
<dbReference type="Gene3D" id="2.60.40.420">
    <property type="entry name" value="Cupredoxins - blue copper proteins"/>
    <property type="match status" value="1"/>
</dbReference>
<dbReference type="PROSITE" id="PS00078">
    <property type="entry name" value="COX2"/>
    <property type="match status" value="1"/>
</dbReference>
<evidence type="ECO:0000256" key="1">
    <source>
        <dbReference type="ARBA" id="ARBA00004141"/>
    </source>
</evidence>
<dbReference type="InterPro" id="IPR009056">
    <property type="entry name" value="Cyt_c-like_dom"/>
</dbReference>
<keyword evidence="8 16" id="KW-0249">Electron transport</keyword>
<dbReference type="PANTHER" id="PTHR22888:SF10">
    <property type="entry name" value="CYTOCHROME C OXIDASE SUBUNIT 2"/>
    <property type="match status" value="1"/>
</dbReference>
<evidence type="ECO:0000256" key="6">
    <source>
        <dbReference type="ARBA" id="ARBA00022723"/>
    </source>
</evidence>
<gene>
    <name evidence="22" type="primary">coxB</name>
    <name evidence="22" type="ORF">LCY76_09740</name>
</gene>
<accession>A0A9X1XD75</accession>
<evidence type="ECO:0000256" key="2">
    <source>
        <dbReference type="ARBA" id="ARBA00007866"/>
    </source>
</evidence>
<dbReference type="InterPro" id="IPR011759">
    <property type="entry name" value="Cyt_c_oxidase_su2_TM_dom"/>
</dbReference>
<proteinExistence type="inferred from homology"/>
<dbReference type="GO" id="GO:0042773">
    <property type="term" value="P:ATP synthesis coupled electron transport"/>
    <property type="evidence" value="ECO:0007669"/>
    <property type="project" value="TreeGrafter"/>
</dbReference>
<evidence type="ECO:0000256" key="18">
    <source>
        <dbReference type="SAM" id="Phobius"/>
    </source>
</evidence>
<dbReference type="NCBIfam" id="TIGR02866">
    <property type="entry name" value="CoxB"/>
    <property type="match status" value="1"/>
</dbReference>
<sequence>MRNLLRKGRVIPLFAMLALLLMGCGDPTLSALMPQGEVANKQYSLMVLSLAIMIFVLLVVFIIYVFVLIKFRRRKGDDTIPEQVEGNHLLEILWTAIPILLLIILAVPTVMQTFDLSAKDKPKKGELALKVTGHQYWWEFEYPKEEIITSQELVLPVNTKVHVELSSADVIHSFWIPSLAGKTDTNPGDGSKNYMWIETGKKEQIYKGKCAELCGASHALMDFKVKVVSKEKYKAWVDSFKNASGNATGNAAEGQKIFKKNCMSCHAVGKNGGNTGPNLTGFGDKQRVAGVLEHNKANLEKWIKNPQKVKPGNNMPNVPLNDEEVDAVADYLLSLKLQ</sequence>
<evidence type="ECO:0000256" key="9">
    <source>
        <dbReference type="ARBA" id="ARBA00022989"/>
    </source>
</evidence>
<dbReference type="InterPro" id="IPR014222">
    <property type="entry name" value="Cyt_c_oxidase_su2"/>
</dbReference>
<evidence type="ECO:0000259" key="19">
    <source>
        <dbReference type="PROSITE" id="PS50857"/>
    </source>
</evidence>
<evidence type="ECO:0000313" key="22">
    <source>
        <dbReference type="EMBL" id="MCK6256875.1"/>
    </source>
</evidence>
<feature type="transmembrane region" description="Helical" evidence="18">
    <location>
        <begin position="46"/>
        <end position="69"/>
    </location>
</feature>
<dbReference type="Gene3D" id="1.10.287.90">
    <property type="match status" value="1"/>
</dbReference>
<keyword evidence="12 18" id="KW-0472">Membrane</keyword>
<dbReference type="PROSITE" id="PS50999">
    <property type="entry name" value="COX2_TM"/>
    <property type="match status" value="1"/>
</dbReference>
<comment type="similarity">
    <text evidence="2 16">Belongs to the cytochrome c oxidase subunit 2 family.</text>
</comment>
<dbReference type="Proteomes" id="UP001139011">
    <property type="component" value="Unassembled WGS sequence"/>
</dbReference>
<dbReference type="PROSITE" id="PS51007">
    <property type="entry name" value="CYTC"/>
    <property type="match status" value="1"/>
</dbReference>
<organism evidence="22 23">
    <name type="scientific">Fictibacillus marinisediminis</name>
    <dbReference type="NCBI Taxonomy" id="2878389"/>
    <lineage>
        <taxon>Bacteria</taxon>
        <taxon>Bacillati</taxon>
        <taxon>Bacillota</taxon>
        <taxon>Bacilli</taxon>
        <taxon>Bacillales</taxon>
        <taxon>Fictibacillaceae</taxon>
        <taxon>Fictibacillus</taxon>
    </lineage>
</organism>
<dbReference type="SUPFAM" id="SSF49503">
    <property type="entry name" value="Cupredoxins"/>
    <property type="match status" value="1"/>
</dbReference>
<dbReference type="AlphaFoldDB" id="A0A9X1XD75"/>
<dbReference type="InterPro" id="IPR036257">
    <property type="entry name" value="Cyt_c_oxidase_su2_TM_sf"/>
</dbReference>
<comment type="catalytic activity">
    <reaction evidence="14 17">
        <text>4 Fe(II)-[cytochrome c] + O2 + 8 H(+)(in) = 4 Fe(III)-[cytochrome c] + 2 H2O + 4 H(+)(out)</text>
        <dbReference type="Rhea" id="RHEA:11436"/>
        <dbReference type="Rhea" id="RHEA-COMP:10350"/>
        <dbReference type="Rhea" id="RHEA-COMP:14399"/>
        <dbReference type="ChEBI" id="CHEBI:15377"/>
        <dbReference type="ChEBI" id="CHEBI:15378"/>
        <dbReference type="ChEBI" id="CHEBI:15379"/>
        <dbReference type="ChEBI" id="CHEBI:29033"/>
        <dbReference type="ChEBI" id="CHEBI:29034"/>
        <dbReference type="EC" id="7.1.1.9"/>
    </reaction>
</comment>
<dbReference type="PROSITE" id="PS51257">
    <property type="entry name" value="PROKAR_LIPOPROTEIN"/>
    <property type="match status" value="1"/>
</dbReference>
<dbReference type="EC" id="7.1.1.9" evidence="17"/>
<evidence type="ECO:0000313" key="23">
    <source>
        <dbReference type="Proteomes" id="UP001139011"/>
    </source>
</evidence>
<dbReference type="PRINTS" id="PR01166">
    <property type="entry name" value="CYCOXIDASEII"/>
</dbReference>
<keyword evidence="5 16" id="KW-0812">Transmembrane</keyword>
<comment type="subcellular location">
    <subcellularLocation>
        <location evidence="16">Cell membrane</location>
        <topology evidence="16">Multi-pass membrane protein</topology>
    </subcellularLocation>
    <subcellularLocation>
        <location evidence="1">Membrane</location>
        <topology evidence="1">Multi-pass membrane protein</topology>
    </subcellularLocation>
</comment>
<keyword evidence="15" id="KW-0349">Heme</keyword>
<feature type="transmembrane region" description="Helical" evidence="18">
    <location>
        <begin position="89"/>
        <end position="111"/>
    </location>
</feature>
<dbReference type="RefSeq" id="WP_053354621.1">
    <property type="nucleotide sequence ID" value="NZ_JAIWJX010000002.1"/>
</dbReference>
<dbReference type="SUPFAM" id="SSF81464">
    <property type="entry name" value="Cytochrome c oxidase subunit II-like, transmembrane region"/>
    <property type="match status" value="1"/>
</dbReference>
<reference evidence="22" key="1">
    <citation type="submission" date="2021-09" db="EMBL/GenBank/DDBJ databases">
        <title>Genome analysis of Fictibacillus sp. KIGAM418 isolated from marine sediment.</title>
        <authorList>
            <person name="Seo M.-J."/>
            <person name="Cho E.-S."/>
            <person name="Hwang C.Y."/>
        </authorList>
    </citation>
    <scope>NUCLEOTIDE SEQUENCE</scope>
    <source>
        <strain evidence="22">KIGAM418</strain>
    </source>
</reference>
<keyword evidence="9 18" id="KW-1133">Transmembrane helix</keyword>
<dbReference type="PANTHER" id="PTHR22888">
    <property type="entry name" value="CYTOCHROME C OXIDASE, SUBUNIT II"/>
    <property type="match status" value="1"/>
</dbReference>
<keyword evidence="23" id="KW-1185">Reference proteome</keyword>
<keyword evidence="10 15" id="KW-0408">Iron</keyword>
<keyword evidence="11 17" id="KW-0186">Copper</keyword>
<evidence type="ECO:0000256" key="12">
    <source>
        <dbReference type="ARBA" id="ARBA00023136"/>
    </source>
</evidence>
<evidence type="ECO:0000256" key="16">
    <source>
        <dbReference type="RuleBase" id="RU000456"/>
    </source>
</evidence>
<comment type="cofactor">
    <cofactor evidence="17">
        <name>Cu cation</name>
        <dbReference type="ChEBI" id="CHEBI:23378"/>
    </cofactor>
    <text evidence="17">Binds a copper A center.</text>
</comment>
<evidence type="ECO:0000256" key="14">
    <source>
        <dbReference type="ARBA" id="ARBA00047816"/>
    </source>
</evidence>
<dbReference type="GO" id="GO:0004129">
    <property type="term" value="F:cytochrome-c oxidase activity"/>
    <property type="evidence" value="ECO:0007669"/>
    <property type="project" value="UniProtKB-EC"/>
</dbReference>
<evidence type="ECO:0000256" key="5">
    <source>
        <dbReference type="ARBA" id="ARBA00022692"/>
    </source>
</evidence>
<dbReference type="GO" id="GO:0005507">
    <property type="term" value="F:copper ion binding"/>
    <property type="evidence" value="ECO:0007669"/>
    <property type="project" value="InterPro"/>
</dbReference>
<dbReference type="Pfam" id="PF00034">
    <property type="entry name" value="Cytochrom_C"/>
    <property type="match status" value="1"/>
</dbReference>
<evidence type="ECO:0000256" key="10">
    <source>
        <dbReference type="ARBA" id="ARBA00023004"/>
    </source>
</evidence>
<evidence type="ECO:0000259" key="20">
    <source>
        <dbReference type="PROSITE" id="PS50999"/>
    </source>
</evidence>
<evidence type="ECO:0000259" key="21">
    <source>
        <dbReference type="PROSITE" id="PS51007"/>
    </source>
</evidence>
<dbReference type="GO" id="GO:0005886">
    <property type="term" value="C:plasma membrane"/>
    <property type="evidence" value="ECO:0007669"/>
    <property type="project" value="UniProtKB-SubCell"/>
</dbReference>
<keyword evidence="6 15" id="KW-0479">Metal-binding</keyword>
<keyword evidence="4 16" id="KW-0679">Respiratory chain</keyword>
<dbReference type="InterPro" id="IPR008972">
    <property type="entry name" value="Cupredoxin"/>
</dbReference>
<evidence type="ECO:0000256" key="11">
    <source>
        <dbReference type="ARBA" id="ARBA00023008"/>
    </source>
</evidence>
<comment type="function">
    <text evidence="13 17">Subunits I and II form the functional core of the enzyme complex. Electrons originating in cytochrome c are transferred via heme a and Cu(A) to the binuclear center formed by heme a3 and Cu(B).</text>
</comment>
<dbReference type="InterPro" id="IPR034236">
    <property type="entry name" value="CuRO_CcO_Caa3_II"/>
</dbReference>
<dbReference type="InterPro" id="IPR002429">
    <property type="entry name" value="CcO_II-like_C"/>
</dbReference>
<evidence type="ECO:0000256" key="4">
    <source>
        <dbReference type="ARBA" id="ARBA00022660"/>
    </source>
</evidence>
<evidence type="ECO:0000256" key="17">
    <source>
        <dbReference type="RuleBase" id="RU004024"/>
    </source>
</evidence>
<keyword evidence="3 16" id="KW-0813">Transport</keyword>
<feature type="domain" description="Cytochrome oxidase subunit II copper A binding" evidence="19">
    <location>
        <begin position="124"/>
        <end position="239"/>
    </location>
</feature>
<dbReference type="Pfam" id="PF00116">
    <property type="entry name" value="COX2"/>
    <property type="match status" value="1"/>
</dbReference>
<evidence type="ECO:0000256" key="13">
    <source>
        <dbReference type="ARBA" id="ARBA00024688"/>
    </source>
</evidence>
<dbReference type="Pfam" id="PF02790">
    <property type="entry name" value="COX2_TM"/>
    <property type="match status" value="1"/>
</dbReference>
<comment type="caution">
    <text evidence="22">The sequence shown here is derived from an EMBL/GenBank/DDBJ whole genome shotgun (WGS) entry which is preliminary data.</text>
</comment>
<dbReference type="GO" id="GO:0016491">
    <property type="term" value="F:oxidoreductase activity"/>
    <property type="evidence" value="ECO:0007669"/>
    <property type="project" value="InterPro"/>
</dbReference>
<protein>
    <recommendedName>
        <fullName evidence="17">Cytochrome c oxidase subunit 2</fullName>
        <ecNumber evidence="17">7.1.1.9</ecNumber>
    </recommendedName>
</protein>
<feature type="domain" description="Cytochrome oxidase subunit II transmembrane region profile" evidence="20">
    <location>
        <begin position="23"/>
        <end position="120"/>
    </location>
</feature>
<evidence type="ECO:0000256" key="15">
    <source>
        <dbReference type="PROSITE-ProRule" id="PRU00433"/>
    </source>
</evidence>
<dbReference type="EMBL" id="JAIWJX010000002">
    <property type="protein sequence ID" value="MCK6256875.1"/>
    <property type="molecule type" value="Genomic_DNA"/>
</dbReference>
<evidence type="ECO:0000256" key="8">
    <source>
        <dbReference type="ARBA" id="ARBA00022982"/>
    </source>
</evidence>
<dbReference type="PROSITE" id="PS50857">
    <property type="entry name" value="COX2_CUA"/>
    <property type="match status" value="1"/>
</dbReference>
<dbReference type="InterPro" id="IPR045187">
    <property type="entry name" value="CcO_II"/>
</dbReference>
<evidence type="ECO:0000256" key="3">
    <source>
        <dbReference type="ARBA" id="ARBA00022448"/>
    </source>
</evidence>
<evidence type="ECO:0000256" key="7">
    <source>
        <dbReference type="ARBA" id="ARBA00022967"/>
    </source>
</evidence>
<keyword evidence="7" id="KW-1278">Translocase</keyword>
<dbReference type="InterPro" id="IPR001505">
    <property type="entry name" value="Copper_CuA"/>
</dbReference>
<dbReference type="CDD" id="cd04213">
    <property type="entry name" value="CuRO_CcO_Caa3_II"/>
    <property type="match status" value="1"/>
</dbReference>
<name>A0A9X1XD75_9BACL</name>